<dbReference type="Proteomes" id="UP001595805">
    <property type="component" value="Unassembled WGS sequence"/>
</dbReference>
<evidence type="ECO:0000313" key="2">
    <source>
        <dbReference type="EMBL" id="MFC3879935.1"/>
    </source>
</evidence>
<sequence>MKRTFLFLVFSLGLQSFAFAQEEEESFEVEIEGKHTISLVLTHSWIRQGRNFEGDKEYLVVPGFAFDYNYWFTEKWAVGLHTDFLNENFFVETNKGELLERDRPIAPALMAVFKPAHRWSFAFGMGREFADEESFTLTRFSIEYGVELPKRWEVFGVLTQDFRWNAYDATNIGIGLAKRL</sequence>
<gene>
    <name evidence="2" type="ORF">ACFOSV_07095</name>
</gene>
<keyword evidence="1" id="KW-0732">Signal</keyword>
<feature type="signal peptide" evidence="1">
    <location>
        <begin position="1"/>
        <end position="20"/>
    </location>
</feature>
<dbReference type="RefSeq" id="WP_377904831.1">
    <property type="nucleotide sequence ID" value="NZ_JBHRZS010000006.1"/>
</dbReference>
<evidence type="ECO:0000313" key="3">
    <source>
        <dbReference type="Proteomes" id="UP001595805"/>
    </source>
</evidence>
<proteinExistence type="predicted"/>
<organism evidence="2 3">
    <name type="scientific">Algoriphagus namhaensis</name>
    <dbReference type="NCBI Taxonomy" id="915353"/>
    <lineage>
        <taxon>Bacteria</taxon>
        <taxon>Pseudomonadati</taxon>
        <taxon>Bacteroidota</taxon>
        <taxon>Cytophagia</taxon>
        <taxon>Cytophagales</taxon>
        <taxon>Cyclobacteriaceae</taxon>
        <taxon>Algoriphagus</taxon>
    </lineage>
</organism>
<accession>A0ABV8AQH6</accession>
<dbReference type="EMBL" id="JBHRZS010000006">
    <property type="protein sequence ID" value="MFC3879935.1"/>
    <property type="molecule type" value="Genomic_DNA"/>
</dbReference>
<reference evidence="3" key="1">
    <citation type="journal article" date="2019" name="Int. J. Syst. Evol. Microbiol.">
        <title>The Global Catalogue of Microorganisms (GCM) 10K type strain sequencing project: providing services to taxonomists for standard genome sequencing and annotation.</title>
        <authorList>
            <consortium name="The Broad Institute Genomics Platform"/>
            <consortium name="The Broad Institute Genome Sequencing Center for Infectious Disease"/>
            <person name="Wu L."/>
            <person name="Ma J."/>
        </authorList>
    </citation>
    <scope>NUCLEOTIDE SEQUENCE [LARGE SCALE GENOMIC DNA]</scope>
    <source>
        <strain evidence="3">CCUG 60523</strain>
    </source>
</reference>
<feature type="chain" id="PRO_5045495349" evidence="1">
    <location>
        <begin position="21"/>
        <end position="180"/>
    </location>
</feature>
<comment type="caution">
    <text evidence="2">The sequence shown here is derived from an EMBL/GenBank/DDBJ whole genome shotgun (WGS) entry which is preliminary data.</text>
</comment>
<evidence type="ECO:0000256" key="1">
    <source>
        <dbReference type="SAM" id="SignalP"/>
    </source>
</evidence>
<protein>
    <submittedName>
        <fullName evidence="2">Uncharacterized protein</fullName>
    </submittedName>
</protein>
<keyword evidence="3" id="KW-1185">Reference proteome</keyword>
<name>A0ABV8AQH6_9BACT</name>